<dbReference type="PANTHER" id="PTHR11937">
    <property type="entry name" value="ACTIN"/>
    <property type="match status" value="1"/>
</dbReference>
<dbReference type="SMART" id="SM00268">
    <property type="entry name" value="ACTIN"/>
    <property type="match status" value="1"/>
</dbReference>
<keyword evidence="2" id="KW-0963">Cytoplasm</keyword>
<dbReference type="RefSeq" id="XP_022392537.1">
    <property type="nucleotide sequence ID" value="XM_022530167.1"/>
</dbReference>
<evidence type="ECO:0008006" key="9">
    <source>
        <dbReference type="Google" id="ProtNLM"/>
    </source>
</evidence>
<dbReference type="PRINTS" id="PR00190">
    <property type="entry name" value="ACTIN"/>
</dbReference>
<dbReference type="GeneID" id="34446427"/>
<dbReference type="Gene3D" id="3.30.420.40">
    <property type="match status" value="2"/>
</dbReference>
<sequence>MSDGDVQGLVIDAGSFRTRAGFAGDDAPRSVFRTVIGSRSVGDEAIQNNEPLVNPLQNSSVTNWDALEKLYRHAFYHELKVATEEHPILLAESPFTSDADREKTVQMMFENFNAPALNIVPDAVLAVYASNRTTGLVIDVGYEYARVVPVIEGRCVAEARAQVELGDLSFAISNVAQNFDESVQATLYSNIILSGANPDPGLADQLHNAIVNVAPESASVNIVEPAHPEYSVWLGGTIVAAADSQGIWVSKQQYDEDGARVLNGKYYA</sequence>
<dbReference type="STRING" id="109264.A0A1F8AAS6"/>
<evidence type="ECO:0000313" key="7">
    <source>
        <dbReference type="EMBL" id="OGM48820.1"/>
    </source>
</evidence>
<evidence type="ECO:0000256" key="5">
    <source>
        <dbReference type="ARBA" id="ARBA00023212"/>
    </source>
</evidence>
<protein>
    <recommendedName>
        <fullName evidence="9">Actin</fullName>
    </recommendedName>
</protein>
<dbReference type="FunFam" id="3.30.420.40:FF:000148">
    <property type="entry name" value="Actin, alpha skeletal muscle"/>
    <property type="match status" value="1"/>
</dbReference>
<reference evidence="7 8" key="1">
    <citation type="journal article" date="2016" name="Genome Biol. Evol.">
        <title>Draft genome sequence of an aflatoxigenic Aspergillus species, A. bombycis.</title>
        <authorList>
            <person name="Moore G.G."/>
            <person name="Mack B.M."/>
            <person name="Beltz S.B."/>
            <person name="Gilbert M.K."/>
        </authorList>
    </citation>
    <scope>NUCLEOTIDE SEQUENCE [LARGE SCALE GENOMIC DNA]</scope>
    <source>
        <strain evidence="8">NRRL 26010</strain>
    </source>
</reference>
<dbReference type="Proteomes" id="UP000179179">
    <property type="component" value="Unassembled WGS sequence"/>
</dbReference>
<evidence type="ECO:0000256" key="3">
    <source>
        <dbReference type="ARBA" id="ARBA00022741"/>
    </source>
</evidence>
<evidence type="ECO:0000313" key="8">
    <source>
        <dbReference type="Proteomes" id="UP000179179"/>
    </source>
</evidence>
<gene>
    <name evidence="7" type="ORF">ABOM_003037</name>
</gene>
<dbReference type="OrthoDB" id="5132116at2759"/>
<dbReference type="InterPro" id="IPR004000">
    <property type="entry name" value="Actin"/>
</dbReference>
<dbReference type="EMBL" id="LYCR01000013">
    <property type="protein sequence ID" value="OGM48820.1"/>
    <property type="molecule type" value="Genomic_DNA"/>
</dbReference>
<comment type="similarity">
    <text evidence="6">Belongs to the actin family.</text>
</comment>
<dbReference type="InterPro" id="IPR043129">
    <property type="entry name" value="ATPase_NBD"/>
</dbReference>
<evidence type="ECO:0000256" key="6">
    <source>
        <dbReference type="RuleBase" id="RU000487"/>
    </source>
</evidence>
<keyword evidence="3" id="KW-0547">Nucleotide-binding</keyword>
<accession>A0A1F8AAS6</accession>
<dbReference type="CDD" id="cd10169">
    <property type="entry name" value="ASKHA_NBD_actin-like"/>
    <property type="match status" value="1"/>
</dbReference>
<name>A0A1F8AAS6_9EURO</name>
<dbReference type="AlphaFoldDB" id="A0A1F8AAS6"/>
<evidence type="ECO:0000256" key="4">
    <source>
        <dbReference type="ARBA" id="ARBA00022840"/>
    </source>
</evidence>
<dbReference type="GO" id="GO:0005524">
    <property type="term" value="F:ATP binding"/>
    <property type="evidence" value="ECO:0007669"/>
    <property type="project" value="UniProtKB-KW"/>
</dbReference>
<dbReference type="Pfam" id="PF00022">
    <property type="entry name" value="Actin"/>
    <property type="match status" value="2"/>
</dbReference>
<keyword evidence="4" id="KW-0067">ATP-binding</keyword>
<evidence type="ECO:0000256" key="1">
    <source>
        <dbReference type="ARBA" id="ARBA00004245"/>
    </source>
</evidence>
<comment type="subcellular location">
    <subcellularLocation>
        <location evidence="1">Cytoplasm</location>
        <location evidence="1">Cytoskeleton</location>
    </subcellularLocation>
</comment>
<evidence type="ECO:0000256" key="2">
    <source>
        <dbReference type="ARBA" id="ARBA00022490"/>
    </source>
</evidence>
<keyword evidence="5" id="KW-0206">Cytoskeleton</keyword>
<proteinExistence type="inferred from homology"/>
<dbReference type="GO" id="GO:0005856">
    <property type="term" value="C:cytoskeleton"/>
    <property type="evidence" value="ECO:0007669"/>
    <property type="project" value="UniProtKB-SubCell"/>
</dbReference>
<comment type="caution">
    <text evidence="7">The sequence shown here is derived from an EMBL/GenBank/DDBJ whole genome shotgun (WGS) entry which is preliminary data.</text>
</comment>
<keyword evidence="8" id="KW-1185">Reference proteome</keyword>
<organism evidence="7 8">
    <name type="scientific">Aspergillus bombycis</name>
    <dbReference type="NCBI Taxonomy" id="109264"/>
    <lineage>
        <taxon>Eukaryota</taxon>
        <taxon>Fungi</taxon>
        <taxon>Dikarya</taxon>
        <taxon>Ascomycota</taxon>
        <taxon>Pezizomycotina</taxon>
        <taxon>Eurotiomycetes</taxon>
        <taxon>Eurotiomycetidae</taxon>
        <taxon>Eurotiales</taxon>
        <taxon>Aspergillaceae</taxon>
        <taxon>Aspergillus</taxon>
    </lineage>
</organism>
<dbReference type="SUPFAM" id="SSF53067">
    <property type="entry name" value="Actin-like ATPase domain"/>
    <property type="match status" value="2"/>
</dbReference>